<dbReference type="NCBIfam" id="TIGR00731">
    <property type="entry name" value="bL25_bact_ctc"/>
    <property type="match status" value="1"/>
</dbReference>
<comment type="caution">
    <text evidence="8">The sequence shown here is derived from an EMBL/GenBank/DDBJ whole genome shotgun (WGS) entry which is preliminary data.</text>
</comment>
<dbReference type="InterPro" id="IPR020055">
    <property type="entry name" value="Ribosomal_bL25_short"/>
</dbReference>
<dbReference type="OrthoDB" id="9806411at2"/>
<organism evidence="8 9">
    <name type="scientific">Plasticicumulans acidivorans</name>
    <dbReference type="NCBI Taxonomy" id="886464"/>
    <lineage>
        <taxon>Bacteria</taxon>
        <taxon>Pseudomonadati</taxon>
        <taxon>Pseudomonadota</taxon>
        <taxon>Gammaproteobacteria</taxon>
        <taxon>Candidatus Competibacteraceae</taxon>
        <taxon>Plasticicumulans</taxon>
    </lineage>
</organism>
<comment type="similarity">
    <text evidence="5">Belongs to the bacterial ribosomal protein bL25 family. CTC subfamily.</text>
</comment>
<dbReference type="RefSeq" id="WP_110020225.1">
    <property type="nucleotide sequence ID" value="NZ_QGTJ01000014.1"/>
</dbReference>
<evidence type="ECO:0000256" key="4">
    <source>
        <dbReference type="ARBA" id="ARBA00023274"/>
    </source>
</evidence>
<reference evidence="8 9" key="1">
    <citation type="submission" date="2018-05" db="EMBL/GenBank/DDBJ databases">
        <title>Genomic Encyclopedia of Type Strains, Phase IV (KMG-IV): sequencing the most valuable type-strain genomes for metagenomic binning, comparative biology and taxonomic classification.</title>
        <authorList>
            <person name="Goeker M."/>
        </authorList>
    </citation>
    <scope>NUCLEOTIDE SEQUENCE [LARGE SCALE GENOMIC DNA]</scope>
    <source>
        <strain evidence="8 9">DSM 23606</strain>
    </source>
</reference>
<evidence type="ECO:0000259" key="6">
    <source>
        <dbReference type="Pfam" id="PF01386"/>
    </source>
</evidence>
<dbReference type="EMBL" id="QGTJ01000014">
    <property type="protein sequence ID" value="PWV58684.1"/>
    <property type="molecule type" value="Genomic_DNA"/>
</dbReference>
<sequence length="213" mass="22969">MSVDFIINAEPRSEQGKGASRRLRRTGRVPAVIYGAGREPELLSVEQRELLKLLTNDAFYSHMLTVKIGERAENAVLRDLQRHPFKPTIVHLDLQRVEAGSTINVHVPLHFINQENAPGVKDQGGVVNHHMVEIEISCLPDAIPDFIEVDIGALGLGQALHLSELVLPAGCSVYALSHGTHQDQAVVSIHAVRGAAEGESDVEGSSEGAASAE</sequence>
<dbReference type="InterPro" id="IPR037121">
    <property type="entry name" value="Ribosomal_bL25_C"/>
</dbReference>
<comment type="function">
    <text evidence="5">This is one of the proteins that binds to the 5S RNA in the ribosome where it forms part of the central protuberance.</text>
</comment>
<evidence type="ECO:0000313" key="8">
    <source>
        <dbReference type="EMBL" id="PWV58684.1"/>
    </source>
</evidence>
<dbReference type="NCBIfam" id="NF004128">
    <property type="entry name" value="PRK05618.1-2"/>
    <property type="match status" value="1"/>
</dbReference>
<keyword evidence="9" id="KW-1185">Reference proteome</keyword>
<dbReference type="Pfam" id="PF01386">
    <property type="entry name" value="Ribosomal_L25p"/>
    <property type="match status" value="1"/>
</dbReference>
<evidence type="ECO:0000256" key="2">
    <source>
        <dbReference type="ARBA" id="ARBA00022884"/>
    </source>
</evidence>
<dbReference type="AlphaFoldDB" id="A0A317MQ56"/>
<keyword evidence="4 5" id="KW-0687">Ribonucleoprotein</keyword>
<keyword evidence="2 5" id="KW-0694">RNA-binding</keyword>
<dbReference type="GO" id="GO:0003735">
    <property type="term" value="F:structural constituent of ribosome"/>
    <property type="evidence" value="ECO:0007669"/>
    <property type="project" value="InterPro"/>
</dbReference>
<evidence type="ECO:0000259" key="7">
    <source>
        <dbReference type="Pfam" id="PF14693"/>
    </source>
</evidence>
<comment type="subunit">
    <text evidence="5">Part of the 50S ribosomal subunit; part of the 5S rRNA/L5/L18/L25 subcomplex. Contacts the 5S rRNA. Binds to the 5S rRNA independently of L5 and L18.</text>
</comment>
<dbReference type="InterPro" id="IPR011035">
    <property type="entry name" value="Ribosomal_bL25/Gln-tRNA_synth"/>
</dbReference>
<evidence type="ECO:0000256" key="5">
    <source>
        <dbReference type="HAMAP-Rule" id="MF_01334"/>
    </source>
</evidence>
<keyword evidence="3 5" id="KW-0689">Ribosomal protein</keyword>
<dbReference type="NCBIfam" id="NF004130">
    <property type="entry name" value="PRK05618.1-5"/>
    <property type="match status" value="1"/>
</dbReference>
<dbReference type="PANTHER" id="PTHR33284:SF1">
    <property type="entry name" value="RIBOSOMAL PROTEIN L25_GLN-TRNA SYNTHETASE, ANTI-CODON-BINDING DOMAIN-CONTAINING PROTEIN"/>
    <property type="match status" value="1"/>
</dbReference>
<evidence type="ECO:0000313" key="9">
    <source>
        <dbReference type="Proteomes" id="UP000246569"/>
    </source>
</evidence>
<dbReference type="Gene3D" id="2.170.120.20">
    <property type="entry name" value="Ribosomal protein L25, beta domain"/>
    <property type="match status" value="1"/>
</dbReference>
<dbReference type="InterPro" id="IPR020930">
    <property type="entry name" value="Ribosomal_uL5_bac-type"/>
</dbReference>
<dbReference type="Gene3D" id="2.40.240.10">
    <property type="entry name" value="Ribosomal Protein L25, Chain P"/>
    <property type="match status" value="1"/>
</dbReference>
<dbReference type="HAMAP" id="MF_01334">
    <property type="entry name" value="Ribosomal_bL25_CTC"/>
    <property type="match status" value="1"/>
</dbReference>
<proteinExistence type="inferred from homology"/>
<feature type="domain" description="Large ribosomal subunit protein bL25 L25" evidence="6">
    <location>
        <begin position="7"/>
        <end position="94"/>
    </location>
</feature>
<evidence type="ECO:0000256" key="1">
    <source>
        <dbReference type="ARBA" id="ARBA00022730"/>
    </source>
</evidence>
<dbReference type="Proteomes" id="UP000246569">
    <property type="component" value="Unassembled WGS sequence"/>
</dbReference>
<dbReference type="CDD" id="cd00495">
    <property type="entry name" value="Ribosomal_L25_TL5_CTC"/>
    <property type="match status" value="1"/>
</dbReference>
<dbReference type="GO" id="GO:0008097">
    <property type="term" value="F:5S rRNA binding"/>
    <property type="evidence" value="ECO:0007669"/>
    <property type="project" value="InterPro"/>
</dbReference>
<gene>
    <name evidence="5" type="primary">rplY</name>
    <name evidence="5" type="synonym">ctc</name>
    <name evidence="8" type="ORF">C7443_1149</name>
</gene>
<keyword evidence="1 5" id="KW-0699">rRNA-binding</keyword>
<dbReference type="HAMAP" id="MF_01336">
    <property type="entry name" value="Ribosomal_bL25"/>
    <property type="match status" value="1"/>
</dbReference>
<accession>A0A317MQ56</accession>
<name>A0A317MQ56_9GAMM</name>
<dbReference type="GO" id="GO:0006412">
    <property type="term" value="P:translation"/>
    <property type="evidence" value="ECO:0007669"/>
    <property type="project" value="UniProtKB-UniRule"/>
</dbReference>
<protein>
    <recommendedName>
        <fullName evidence="5">Large ribosomal subunit protein bL25</fullName>
    </recommendedName>
    <alternativeName>
        <fullName evidence="5">General stress protein CTC</fullName>
    </alternativeName>
</protein>
<dbReference type="InterPro" id="IPR001021">
    <property type="entry name" value="Ribosomal_bL25_long"/>
</dbReference>
<dbReference type="Pfam" id="PF14693">
    <property type="entry name" value="Ribosomal_TL5_C"/>
    <property type="match status" value="1"/>
</dbReference>
<dbReference type="NCBIfam" id="NF004612">
    <property type="entry name" value="PRK05943.1"/>
    <property type="match status" value="1"/>
</dbReference>
<dbReference type="InterPro" id="IPR020056">
    <property type="entry name" value="Rbsml_bL25/Gln-tRNA_synth_N"/>
</dbReference>
<dbReference type="PANTHER" id="PTHR33284">
    <property type="entry name" value="RIBOSOMAL PROTEIN L25/GLN-TRNA SYNTHETASE, ANTI-CODON-BINDING DOMAIN-CONTAINING PROTEIN"/>
    <property type="match status" value="1"/>
</dbReference>
<feature type="domain" description="Large ribosomal subunit protein bL25 beta" evidence="7">
    <location>
        <begin position="103"/>
        <end position="192"/>
    </location>
</feature>
<dbReference type="InterPro" id="IPR020057">
    <property type="entry name" value="Ribosomal_bL25_b-dom"/>
</dbReference>
<evidence type="ECO:0000256" key="3">
    <source>
        <dbReference type="ARBA" id="ARBA00022980"/>
    </source>
</evidence>
<dbReference type="SUPFAM" id="SSF50715">
    <property type="entry name" value="Ribosomal protein L25-like"/>
    <property type="match status" value="1"/>
</dbReference>
<dbReference type="GO" id="GO:0022625">
    <property type="term" value="C:cytosolic large ribosomal subunit"/>
    <property type="evidence" value="ECO:0007669"/>
    <property type="project" value="TreeGrafter"/>
</dbReference>
<dbReference type="InterPro" id="IPR029751">
    <property type="entry name" value="Ribosomal_L25_dom"/>
</dbReference>